<evidence type="ECO:0000313" key="3">
    <source>
        <dbReference type="Proteomes" id="UP000282832"/>
    </source>
</evidence>
<name>A0A437PMS6_9BACT</name>
<reference evidence="2 3" key="1">
    <citation type="submission" date="2019-01" db="EMBL/GenBank/DDBJ databases">
        <authorList>
            <person name="Chen W.-M."/>
        </authorList>
    </citation>
    <scope>NUCLEOTIDE SEQUENCE [LARGE SCALE GENOMIC DNA]</scope>
    <source>
        <strain evidence="2 3">FSY-15</strain>
    </source>
</reference>
<comment type="caution">
    <text evidence="2">The sequence shown here is derived from an EMBL/GenBank/DDBJ whole genome shotgun (WGS) entry which is preliminary data.</text>
</comment>
<dbReference type="SMART" id="SM01235">
    <property type="entry name" value="Haem_bd"/>
    <property type="match status" value="1"/>
</dbReference>
<dbReference type="OrthoDB" id="196738at2"/>
<dbReference type="InterPro" id="IPR025992">
    <property type="entry name" value="Haem-bd"/>
</dbReference>
<gene>
    <name evidence="2" type="ORF">EOJ36_11010</name>
</gene>
<proteinExistence type="predicted"/>
<evidence type="ECO:0000313" key="2">
    <source>
        <dbReference type="EMBL" id="RVU23598.1"/>
    </source>
</evidence>
<protein>
    <submittedName>
        <fullName evidence="2">Cytochrome C</fullName>
    </submittedName>
</protein>
<dbReference type="Pfam" id="PF14376">
    <property type="entry name" value="Haem_bd"/>
    <property type="match status" value="1"/>
</dbReference>
<sequence length="148" mass="17106">MKKYLIPIIFLALIQLIPNFSSKEETDAYSIEKGYLIPENVKETLKNSCDDCHSDKTVSPWYTHVQPIGFWINHHVNEGKEHLNFSSFMKLPADVQRHKLDEVIETVEEGEMPLSSYTYFGLHPKANLNEQEKGDLIAWAKDLKSKIK</sequence>
<evidence type="ECO:0000259" key="1">
    <source>
        <dbReference type="SMART" id="SM01235"/>
    </source>
</evidence>
<organism evidence="2 3">
    <name type="scientific">Sandaracinomonas limnophila</name>
    <dbReference type="NCBI Taxonomy" id="1862386"/>
    <lineage>
        <taxon>Bacteria</taxon>
        <taxon>Pseudomonadati</taxon>
        <taxon>Bacteroidota</taxon>
        <taxon>Cytophagia</taxon>
        <taxon>Cytophagales</taxon>
        <taxon>Flectobacillaceae</taxon>
        <taxon>Sandaracinomonas</taxon>
    </lineage>
</organism>
<dbReference type="RefSeq" id="WP_127805319.1">
    <property type="nucleotide sequence ID" value="NZ_SACY01000005.1"/>
</dbReference>
<dbReference type="EMBL" id="SACY01000005">
    <property type="protein sequence ID" value="RVU23598.1"/>
    <property type="molecule type" value="Genomic_DNA"/>
</dbReference>
<keyword evidence="3" id="KW-1185">Reference proteome</keyword>
<accession>A0A437PMS6</accession>
<dbReference type="Proteomes" id="UP000282832">
    <property type="component" value="Unassembled WGS sequence"/>
</dbReference>
<dbReference type="AlphaFoldDB" id="A0A437PMS6"/>
<feature type="domain" description="Haem-binding" evidence="1">
    <location>
        <begin position="8"/>
        <end position="144"/>
    </location>
</feature>